<evidence type="ECO:0000259" key="2">
    <source>
        <dbReference type="PROSITE" id="PS51740"/>
    </source>
</evidence>
<gene>
    <name evidence="3" type="ORF">PQ455_13960</name>
</gene>
<proteinExistence type="predicted"/>
<dbReference type="InterPro" id="IPR007159">
    <property type="entry name" value="SpoVT-AbrB_dom"/>
</dbReference>
<dbReference type="EMBL" id="CP117411">
    <property type="protein sequence ID" value="WCT72732.1"/>
    <property type="molecule type" value="Genomic_DNA"/>
</dbReference>
<protein>
    <submittedName>
        <fullName evidence="3">AbrB/MazE/SpoVT family DNA-binding domain-containing protein</fullName>
    </submittedName>
</protein>
<dbReference type="NCBIfam" id="TIGR01439">
    <property type="entry name" value="lp_hng_hel_AbrB"/>
    <property type="match status" value="1"/>
</dbReference>
<dbReference type="Pfam" id="PF04014">
    <property type="entry name" value="MazE_antitoxin"/>
    <property type="match status" value="1"/>
</dbReference>
<dbReference type="PROSITE" id="PS51740">
    <property type="entry name" value="SPOVT_ABRB"/>
    <property type="match status" value="1"/>
</dbReference>
<dbReference type="Proteomes" id="UP001220395">
    <property type="component" value="Chromosome"/>
</dbReference>
<keyword evidence="4" id="KW-1185">Reference proteome</keyword>
<dbReference type="GO" id="GO:0003677">
    <property type="term" value="F:DNA binding"/>
    <property type="evidence" value="ECO:0007669"/>
    <property type="project" value="UniProtKB-KW"/>
</dbReference>
<organism evidence="3 4">
    <name type="scientific">Sphingomonas naphthae</name>
    <dbReference type="NCBI Taxonomy" id="1813468"/>
    <lineage>
        <taxon>Bacteria</taxon>
        <taxon>Pseudomonadati</taxon>
        <taxon>Pseudomonadota</taxon>
        <taxon>Alphaproteobacteria</taxon>
        <taxon>Sphingomonadales</taxon>
        <taxon>Sphingomonadaceae</taxon>
        <taxon>Sphingomonas</taxon>
    </lineage>
</organism>
<name>A0ABY7TJ31_9SPHN</name>
<sequence length="93" mass="10608">MTTHSRLTIKGQVTIPKDVRDLLDLKPGDTVAFEQDGDRISVRKAEVPVEPKETPDQFRKRLHALLEQFPPLPSKMSTDEYMAMIREPVPAPR</sequence>
<dbReference type="SUPFAM" id="SSF89447">
    <property type="entry name" value="AbrB/MazE/MraZ-like"/>
    <property type="match status" value="1"/>
</dbReference>
<accession>A0ABY7TJ31</accession>
<feature type="domain" description="SpoVT-AbrB" evidence="2">
    <location>
        <begin position="2"/>
        <end position="47"/>
    </location>
</feature>
<keyword evidence="1 3" id="KW-0238">DNA-binding</keyword>
<evidence type="ECO:0000313" key="3">
    <source>
        <dbReference type="EMBL" id="WCT72732.1"/>
    </source>
</evidence>
<dbReference type="InterPro" id="IPR037914">
    <property type="entry name" value="SpoVT-AbrB_sf"/>
</dbReference>
<reference evidence="3 4" key="1">
    <citation type="submission" date="2023-02" db="EMBL/GenBank/DDBJ databases">
        <title>Genome sequence of Sphingomonas naphthae.</title>
        <authorList>
            <person name="Kim S."/>
            <person name="Heo J."/>
            <person name="Kwon S.-W."/>
        </authorList>
    </citation>
    <scope>NUCLEOTIDE SEQUENCE [LARGE SCALE GENOMIC DNA]</scope>
    <source>
        <strain evidence="3 4">KACC 18716</strain>
    </source>
</reference>
<dbReference type="RefSeq" id="WP_273686702.1">
    <property type="nucleotide sequence ID" value="NZ_CP117411.1"/>
</dbReference>
<evidence type="ECO:0000313" key="4">
    <source>
        <dbReference type="Proteomes" id="UP001220395"/>
    </source>
</evidence>
<dbReference type="Gene3D" id="2.10.260.10">
    <property type="match status" value="1"/>
</dbReference>
<dbReference type="SMART" id="SM00966">
    <property type="entry name" value="SpoVT_AbrB"/>
    <property type="match status" value="1"/>
</dbReference>
<evidence type="ECO:0000256" key="1">
    <source>
        <dbReference type="PROSITE-ProRule" id="PRU01076"/>
    </source>
</evidence>